<keyword evidence="2" id="KW-1185">Reference proteome</keyword>
<gene>
    <name evidence="1" type="primary">Mo05186</name>
    <name evidence="1" type="ORF">E5Q_05186</name>
</gene>
<comment type="caution">
    <text evidence="1">The sequence shown here is derived from an EMBL/GenBank/DDBJ whole genome shotgun (WGS) entry which is preliminary data.</text>
</comment>
<name>G7E6P0_MIXOS</name>
<dbReference type="EMBL" id="BABT02000153">
    <property type="protein sequence ID" value="GAA98500.1"/>
    <property type="molecule type" value="Genomic_DNA"/>
</dbReference>
<dbReference type="HOGENOM" id="CLU_2655039_0_0_1"/>
<dbReference type="Proteomes" id="UP000009131">
    <property type="component" value="Unassembled WGS sequence"/>
</dbReference>
<reference evidence="1 2" key="2">
    <citation type="journal article" date="2012" name="Open Biol.">
        <title>Characteristics of nucleosomes and linker DNA regions on the genome of the basidiomycete Mixia osmundae revealed by mono- and dinucleosome mapping.</title>
        <authorList>
            <person name="Nishida H."/>
            <person name="Kondo S."/>
            <person name="Matsumoto T."/>
            <person name="Suzuki Y."/>
            <person name="Yoshikawa H."/>
            <person name="Taylor T.D."/>
            <person name="Sugiyama J."/>
        </authorList>
    </citation>
    <scope>NUCLEOTIDE SEQUENCE [LARGE SCALE GENOMIC DNA]</scope>
    <source>
        <strain evidence="2">CBS 9802 / IAM 14324 / JCM 22182 / KY 12970</strain>
    </source>
</reference>
<protein>
    <submittedName>
        <fullName evidence="1">Uncharacterized protein</fullName>
    </submittedName>
</protein>
<evidence type="ECO:0000313" key="1">
    <source>
        <dbReference type="EMBL" id="GAA98500.1"/>
    </source>
</evidence>
<organism evidence="1 2">
    <name type="scientific">Mixia osmundae (strain CBS 9802 / IAM 14324 / JCM 22182 / KY 12970)</name>
    <dbReference type="NCBI Taxonomy" id="764103"/>
    <lineage>
        <taxon>Eukaryota</taxon>
        <taxon>Fungi</taxon>
        <taxon>Dikarya</taxon>
        <taxon>Basidiomycota</taxon>
        <taxon>Pucciniomycotina</taxon>
        <taxon>Mixiomycetes</taxon>
        <taxon>Mixiales</taxon>
        <taxon>Mixiaceae</taxon>
        <taxon>Mixia</taxon>
    </lineage>
</organism>
<dbReference type="InParanoid" id="G7E6P0"/>
<sequence>MSPSWTEFVVDVNAIMKKHVQGSSDMIVAAIADCCDLRWETKMSWHLNTGDIEATEPIFFLKCTNAWGRATPAGFR</sequence>
<reference evidence="1 2" key="1">
    <citation type="journal article" date="2011" name="J. Gen. Appl. Microbiol.">
        <title>Draft genome sequencing of the enigmatic basidiomycete Mixia osmundae.</title>
        <authorList>
            <person name="Nishida H."/>
            <person name="Nagatsuka Y."/>
            <person name="Sugiyama J."/>
        </authorList>
    </citation>
    <scope>NUCLEOTIDE SEQUENCE [LARGE SCALE GENOMIC DNA]</scope>
    <source>
        <strain evidence="2">CBS 9802 / IAM 14324 / JCM 22182 / KY 12970</strain>
    </source>
</reference>
<evidence type="ECO:0000313" key="2">
    <source>
        <dbReference type="Proteomes" id="UP000009131"/>
    </source>
</evidence>
<accession>G7E6P0</accession>
<proteinExistence type="predicted"/>
<dbReference type="AlphaFoldDB" id="G7E6P0"/>